<gene>
    <name evidence="1" type="ORF">BJ138DRAFT_1125391</name>
</gene>
<reference evidence="1" key="1">
    <citation type="journal article" date="2021" name="New Phytol.">
        <title>Evolutionary innovations through gain and loss of genes in the ectomycorrhizal Boletales.</title>
        <authorList>
            <person name="Wu G."/>
            <person name="Miyauchi S."/>
            <person name="Morin E."/>
            <person name="Kuo A."/>
            <person name="Drula E."/>
            <person name="Varga T."/>
            <person name="Kohler A."/>
            <person name="Feng B."/>
            <person name="Cao Y."/>
            <person name="Lipzen A."/>
            <person name="Daum C."/>
            <person name="Hundley H."/>
            <person name="Pangilinan J."/>
            <person name="Johnson J."/>
            <person name="Barry K."/>
            <person name="LaButti K."/>
            <person name="Ng V."/>
            <person name="Ahrendt S."/>
            <person name="Min B."/>
            <person name="Choi I.G."/>
            <person name="Park H."/>
            <person name="Plett J.M."/>
            <person name="Magnuson J."/>
            <person name="Spatafora J.W."/>
            <person name="Nagy L.G."/>
            <person name="Henrissat B."/>
            <person name="Grigoriev I.V."/>
            <person name="Yang Z.L."/>
            <person name="Xu J."/>
            <person name="Martin F.M."/>
        </authorList>
    </citation>
    <scope>NUCLEOTIDE SEQUENCE</scope>
    <source>
        <strain evidence="1">ATCC 28755</strain>
    </source>
</reference>
<sequence>MSHNWSSRNHSVESTHSAHNSQFNDLVPPTSNGFIDEPTAEIIDELVSPHHEAEETLVSSEEEEDEGHLEEVAGWQKRPWWRRPSFVWLLVAMPMSSIGFSSTLAPRVELYTMLVCRIDRPEYISNSHFSDQYPYSALKPLVAHSNLSLPALENVIPASEHSDDLELHGVLIPAITNISLSKYEIVSGDTRKQCAADPVVQAATAKLAAVLTTTIGVLGCLTTGWWSSLSDRFGRTRIMTATSIGLLATDVVVIVTAFYVDSLPGGYWFLLVGMVLDGLFGGLSTGVAAMHAYLADCTTSADRSRIFSMTLGLMFAGVALGPIIGGLLVRTTGSALAVFYFAAGLHALFFIYVGLIVPESLTNARARGARARYQEAVDARRSETYSGTEWILSVLRGAVSFLSPLTILLPARVEVKGNPLKRSKRDWSLLCVAASYGFAMTDQGSITYKFQYAAGTFGWSSEIVSYFIALAGAGRAILLTLLLPLIIKLLKPIPAAPIQLPTDSDEIGHLNATAESTPVASKSKRESPPHPSAFDLRIARCSLFIELIAFVLVALASSGAVFTAASVLGSFGSGFAPAIQAFALELYLKRDGKGRNQTGRLFGAISVVQVLATQIISPSLFGYAYAKTVGTFPRTILFMTAFSIAISLTLLAFVRPPSGNDKVDVDPEEFIADLPNQDGMTPEVPIILITREDTLVDTEGDQETDGNGRKAV</sequence>
<evidence type="ECO:0000313" key="2">
    <source>
        <dbReference type="Proteomes" id="UP000790377"/>
    </source>
</evidence>
<name>A0ACB8AH39_9AGAM</name>
<accession>A0ACB8AH39</accession>
<dbReference type="EMBL" id="MU267656">
    <property type="protein sequence ID" value="KAH7912214.1"/>
    <property type="molecule type" value="Genomic_DNA"/>
</dbReference>
<organism evidence="1 2">
    <name type="scientific">Hygrophoropsis aurantiaca</name>
    <dbReference type="NCBI Taxonomy" id="72124"/>
    <lineage>
        <taxon>Eukaryota</taxon>
        <taxon>Fungi</taxon>
        <taxon>Dikarya</taxon>
        <taxon>Basidiomycota</taxon>
        <taxon>Agaricomycotina</taxon>
        <taxon>Agaricomycetes</taxon>
        <taxon>Agaricomycetidae</taxon>
        <taxon>Boletales</taxon>
        <taxon>Coniophorineae</taxon>
        <taxon>Hygrophoropsidaceae</taxon>
        <taxon>Hygrophoropsis</taxon>
    </lineage>
</organism>
<protein>
    <submittedName>
        <fullName evidence="1">MFS general substrate transporter</fullName>
    </submittedName>
</protein>
<comment type="caution">
    <text evidence="1">The sequence shown here is derived from an EMBL/GenBank/DDBJ whole genome shotgun (WGS) entry which is preliminary data.</text>
</comment>
<proteinExistence type="predicted"/>
<dbReference type="Proteomes" id="UP000790377">
    <property type="component" value="Unassembled WGS sequence"/>
</dbReference>
<keyword evidence="2" id="KW-1185">Reference proteome</keyword>
<evidence type="ECO:0000313" key="1">
    <source>
        <dbReference type="EMBL" id="KAH7912214.1"/>
    </source>
</evidence>